<proteinExistence type="predicted"/>
<dbReference type="AlphaFoldDB" id="A0A8J2N525"/>
<dbReference type="GeneID" id="67011560"/>
<dbReference type="InterPro" id="IPR004841">
    <property type="entry name" value="AA-permease/SLC12A_dom"/>
</dbReference>
<feature type="transmembrane region" description="Helical" evidence="8">
    <location>
        <begin position="180"/>
        <end position="201"/>
    </location>
</feature>
<dbReference type="RefSeq" id="XP_043174879.1">
    <property type="nucleotide sequence ID" value="XM_043318944.1"/>
</dbReference>
<sequence length="410" mass="44956">MASASEEITPKMDQRSDKSVPHSASDVEKQAAAPKDELQRKLSSRHLQFVAIGGTVGTGVFIASGGSIATAGPAGALLAYVFVGTLVYSVMLSLAEMATYLPISGAFTQYAARFVDPSLGFSMGWIYWFSWSITYALELTAAGLIIQWWDSDLSIGIFITIFWVPITAVNFLPVDIFGEFEFWFALIKVVALVGFWIYAICMNAGVGAQGYIGFKYWDSPGAFAPYLAEGAVAKFVGFWAVLIQAGFAYQVTAAMGLLAYMNLSSNGGEAFNWLLNIVSVAGFIAWTCVLVCHLSFMRALKAQNIDRDTLPFKSWGGRPLAIYGVTFCAIITITQGFTAFVPWSTEDFFIAYISLILFAVLYLGHKIVTRSKFINPAEADLLTGKFEDEESETWEESSASGWKKFMNKFL</sequence>
<dbReference type="PROSITE" id="PS00218">
    <property type="entry name" value="AMINO_ACID_PERMEASE_1"/>
    <property type="match status" value="1"/>
</dbReference>
<keyword evidence="3 8" id="KW-0812">Transmembrane</keyword>
<dbReference type="InterPro" id="IPR004840">
    <property type="entry name" value="Amino_acid_permease_CS"/>
</dbReference>
<evidence type="ECO:0000256" key="8">
    <source>
        <dbReference type="SAM" id="Phobius"/>
    </source>
</evidence>
<feature type="transmembrane region" description="Helical" evidence="8">
    <location>
        <begin position="77"/>
        <end position="95"/>
    </location>
</feature>
<dbReference type="PANTHER" id="PTHR43341">
    <property type="entry name" value="AMINO ACID PERMEASE"/>
    <property type="match status" value="1"/>
</dbReference>
<dbReference type="PANTHER" id="PTHR43341:SF4">
    <property type="entry name" value="ARGININE PERMEASE CAN1-RELATED"/>
    <property type="match status" value="1"/>
</dbReference>
<dbReference type="Pfam" id="PF00324">
    <property type="entry name" value="AA_permease"/>
    <property type="match status" value="1"/>
</dbReference>
<dbReference type="InterPro" id="IPR050524">
    <property type="entry name" value="APC_YAT"/>
</dbReference>
<evidence type="ECO:0000256" key="5">
    <source>
        <dbReference type="ARBA" id="ARBA00022989"/>
    </source>
</evidence>
<keyword evidence="2" id="KW-0813">Transport</keyword>
<evidence type="ECO:0000313" key="10">
    <source>
        <dbReference type="EMBL" id="CAG5185427.1"/>
    </source>
</evidence>
<feature type="transmembrane region" description="Helical" evidence="8">
    <location>
        <begin position="46"/>
        <end position="65"/>
    </location>
</feature>
<feature type="transmembrane region" description="Helical" evidence="8">
    <location>
        <begin position="349"/>
        <end position="365"/>
    </location>
</feature>
<keyword evidence="11" id="KW-1185">Reference proteome</keyword>
<comment type="caution">
    <text evidence="10">The sequence shown here is derived from an EMBL/GenBank/DDBJ whole genome shotgun (WGS) entry which is preliminary data.</text>
</comment>
<feature type="transmembrane region" description="Helical" evidence="8">
    <location>
        <begin position="125"/>
        <end position="146"/>
    </location>
</feature>
<evidence type="ECO:0000259" key="9">
    <source>
        <dbReference type="Pfam" id="PF00324"/>
    </source>
</evidence>
<gene>
    <name evidence="10" type="ORF">ALTATR162_LOCUS11302</name>
</gene>
<evidence type="ECO:0000256" key="3">
    <source>
        <dbReference type="ARBA" id="ARBA00022692"/>
    </source>
</evidence>
<feature type="compositionally biased region" description="Basic and acidic residues" evidence="7">
    <location>
        <begin position="8"/>
        <end position="36"/>
    </location>
</feature>
<dbReference type="PIRSF" id="PIRSF006060">
    <property type="entry name" value="AA_transporter"/>
    <property type="match status" value="1"/>
</dbReference>
<keyword evidence="5 8" id="KW-1133">Transmembrane helix</keyword>
<feature type="transmembrane region" description="Helical" evidence="8">
    <location>
        <begin position="273"/>
        <end position="300"/>
    </location>
</feature>
<name>A0A8J2N525_9PLEO</name>
<comment type="subcellular location">
    <subcellularLocation>
        <location evidence="1">Membrane</location>
        <topology evidence="1">Multi-pass membrane protein</topology>
    </subcellularLocation>
</comment>
<dbReference type="Gene3D" id="1.20.1740.10">
    <property type="entry name" value="Amino acid/polyamine transporter I"/>
    <property type="match status" value="1"/>
</dbReference>
<accession>A0A8J2N525</accession>
<dbReference type="OrthoDB" id="3900342at2759"/>
<keyword evidence="6 8" id="KW-0472">Membrane</keyword>
<reference evidence="10" key="1">
    <citation type="submission" date="2021-05" db="EMBL/GenBank/DDBJ databases">
        <authorList>
            <person name="Stam R."/>
        </authorList>
    </citation>
    <scope>NUCLEOTIDE SEQUENCE</scope>
    <source>
        <strain evidence="10">CS162</strain>
    </source>
</reference>
<feature type="region of interest" description="Disordered" evidence="7">
    <location>
        <begin position="1"/>
        <end position="36"/>
    </location>
</feature>
<protein>
    <recommendedName>
        <fullName evidence="9">Amino acid permease/ SLC12A domain-containing protein</fullName>
    </recommendedName>
</protein>
<evidence type="ECO:0000256" key="1">
    <source>
        <dbReference type="ARBA" id="ARBA00004141"/>
    </source>
</evidence>
<feature type="transmembrane region" description="Helical" evidence="8">
    <location>
        <begin position="153"/>
        <end position="174"/>
    </location>
</feature>
<evidence type="ECO:0000256" key="7">
    <source>
        <dbReference type="SAM" id="MobiDB-lite"/>
    </source>
</evidence>
<dbReference type="Proteomes" id="UP000676310">
    <property type="component" value="Unassembled WGS sequence"/>
</dbReference>
<evidence type="ECO:0000256" key="6">
    <source>
        <dbReference type="ARBA" id="ARBA00023136"/>
    </source>
</evidence>
<dbReference type="GO" id="GO:0015171">
    <property type="term" value="F:amino acid transmembrane transporter activity"/>
    <property type="evidence" value="ECO:0007669"/>
    <property type="project" value="TreeGrafter"/>
</dbReference>
<feature type="domain" description="Amino acid permease/ SLC12A" evidence="9">
    <location>
        <begin position="46"/>
        <end position="259"/>
    </location>
</feature>
<dbReference type="EMBL" id="CAJRGZ010000030">
    <property type="protein sequence ID" value="CAG5185427.1"/>
    <property type="molecule type" value="Genomic_DNA"/>
</dbReference>
<dbReference type="GO" id="GO:0016020">
    <property type="term" value="C:membrane"/>
    <property type="evidence" value="ECO:0007669"/>
    <property type="project" value="UniProtKB-SubCell"/>
</dbReference>
<keyword evidence="4" id="KW-0029">Amino-acid transport</keyword>
<feature type="transmembrane region" description="Helical" evidence="8">
    <location>
        <begin position="236"/>
        <end position="261"/>
    </location>
</feature>
<evidence type="ECO:0000256" key="2">
    <source>
        <dbReference type="ARBA" id="ARBA00022448"/>
    </source>
</evidence>
<evidence type="ECO:0000313" key="11">
    <source>
        <dbReference type="Proteomes" id="UP000676310"/>
    </source>
</evidence>
<feature type="transmembrane region" description="Helical" evidence="8">
    <location>
        <begin position="320"/>
        <end position="343"/>
    </location>
</feature>
<evidence type="ECO:0000256" key="4">
    <source>
        <dbReference type="ARBA" id="ARBA00022970"/>
    </source>
</evidence>
<organism evidence="10 11">
    <name type="scientific">Alternaria atra</name>
    <dbReference type="NCBI Taxonomy" id="119953"/>
    <lineage>
        <taxon>Eukaryota</taxon>
        <taxon>Fungi</taxon>
        <taxon>Dikarya</taxon>
        <taxon>Ascomycota</taxon>
        <taxon>Pezizomycotina</taxon>
        <taxon>Dothideomycetes</taxon>
        <taxon>Pleosporomycetidae</taxon>
        <taxon>Pleosporales</taxon>
        <taxon>Pleosporineae</taxon>
        <taxon>Pleosporaceae</taxon>
        <taxon>Alternaria</taxon>
        <taxon>Alternaria sect. Ulocladioides</taxon>
    </lineage>
</organism>